<dbReference type="InterPro" id="IPR032030">
    <property type="entry name" value="YscD_cytoplasmic_dom"/>
</dbReference>
<evidence type="ECO:0008006" key="5">
    <source>
        <dbReference type="Google" id="ProtNLM"/>
    </source>
</evidence>
<name>A0A918KTQ7_9GAMM</name>
<reference evidence="3" key="1">
    <citation type="journal article" date="2014" name="Int. J. Syst. Evol. Microbiol.">
        <title>Complete genome sequence of Corynebacterium casei LMG S-19264T (=DSM 44701T), isolated from a smear-ripened cheese.</title>
        <authorList>
            <consortium name="US DOE Joint Genome Institute (JGI-PGF)"/>
            <person name="Walter F."/>
            <person name="Albersmeier A."/>
            <person name="Kalinowski J."/>
            <person name="Ruckert C."/>
        </authorList>
    </citation>
    <scope>NUCLEOTIDE SEQUENCE</scope>
    <source>
        <strain evidence="3">KCTC 22169</strain>
    </source>
</reference>
<dbReference type="CDD" id="cd00060">
    <property type="entry name" value="FHA"/>
    <property type="match status" value="1"/>
</dbReference>
<sequence>MNMAMTPHSSTEHHDITLALKVLTGKHAGAEHPLGDQEFLLVGSGDDCEIILTDDGIAPHHCLITRQGRDLWLRPLDAQVRSDDETWTPGETGALAVGRALRLGQSSIAIQSALPAITVDQPQTPPRKRSRWRVLGTALSTLCLLAVTGVYFQGDVQAYWPGESTHPIAPDVPDSLAEVHSPADLPWIRSVVGDYRALDTRLSSVDIRPTGQDPLARDVQEILRLSGIAAAARTLGAGEVEITGHFGDGEQIAAIVQSRAMREIEGLERVVAVNLDQTVAAEPEPASPAPPRVTQLVTGPDPYLVTEDGSRYYPGATLPDGSVLVDVEAAHMVVEQEQQRYRVLAAGQPLNGAYLAPENHIH</sequence>
<dbReference type="InterPro" id="IPR008984">
    <property type="entry name" value="SMAD_FHA_dom_sf"/>
</dbReference>
<dbReference type="Proteomes" id="UP000626148">
    <property type="component" value="Unassembled WGS sequence"/>
</dbReference>
<dbReference type="EMBL" id="BMXR01000021">
    <property type="protein sequence ID" value="GGX75351.1"/>
    <property type="molecule type" value="Genomic_DNA"/>
</dbReference>
<dbReference type="InterPro" id="IPR057770">
    <property type="entry name" value="YscD/Y4YQ_C"/>
</dbReference>
<protein>
    <recommendedName>
        <fullName evidence="5">Type III secretion protein D</fullName>
    </recommendedName>
</protein>
<proteinExistence type="predicted"/>
<dbReference type="Pfam" id="PF23893">
    <property type="entry name" value="Y4YQ_C"/>
    <property type="match status" value="1"/>
</dbReference>
<evidence type="ECO:0000259" key="1">
    <source>
        <dbReference type="Pfam" id="PF16697"/>
    </source>
</evidence>
<feature type="domain" description="YscD cytoplasmic" evidence="1">
    <location>
        <begin position="21"/>
        <end position="110"/>
    </location>
</feature>
<accession>A0A918KTQ7</accession>
<reference evidence="3" key="2">
    <citation type="submission" date="2020-09" db="EMBL/GenBank/DDBJ databases">
        <authorList>
            <person name="Sun Q."/>
            <person name="Kim S."/>
        </authorList>
    </citation>
    <scope>NUCLEOTIDE SEQUENCE</scope>
    <source>
        <strain evidence="3">KCTC 22169</strain>
    </source>
</reference>
<comment type="caution">
    <text evidence="3">The sequence shown here is derived from an EMBL/GenBank/DDBJ whole genome shotgun (WGS) entry which is preliminary data.</text>
</comment>
<evidence type="ECO:0000313" key="4">
    <source>
        <dbReference type="Proteomes" id="UP000626148"/>
    </source>
</evidence>
<dbReference type="SUPFAM" id="SSF49879">
    <property type="entry name" value="SMAD/FHA domain"/>
    <property type="match status" value="1"/>
</dbReference>
<gene>
    <name evidence="3" type="ORF">GCM10007392_48120</name>
</gene>
<dbReference type="AlphaFoldDB" id="A0A918KTQ7"/>
<evidence type="ECO:0000313" key="3">
    <source>
        <dbReference type="EMBL" id="GGX75351.1"/>
    </source>
</evidence>
<keyword evidence="4" id="KW-1185">Reference proteome</keyword>
<dbReference type="Pfam" id="PF16697">
    <property type="entry name" value="Yop-YscD_cpl"/>
    <property type="match status" value="1"/>
</dbReference>
<organism evidence="3 4">
    <name type="scientific">Saccharospirillum salsuginis</name>
    <dbReference type="NCBI Taxonomy" id="418750"/>
    <lineage>
        <taxon>Bacteria</taxon>
        <taxon>Pseudomonadati</taxon>
        <taxon>Pseudomonadota</taxon>
        <taxon>Gammaproteobacteria</taxon>
        <taxon>Oceanospirillales</taxon>
        <taxon>Saccharospirillaceae</taxon>
        <taxon>Saccharospirillum</taxon>
    </lineage>
</organism>
<evidence type="ECO:0000259" key="2">
    <source>
        <dbReference type="Pfam" id="PF23893"/>
    </source>
</evidence>
<dbReference type="Gene3D" id="2.60.200.20">
    <property type="match status" value="1"/>
</dbReference>
<feature type="domain" description="YscD/Y4YQ C-terminal" evidence="2">
    <location>
        <begin position="298"/>
        <end position="342"/>
    </location>
</feature>